<dbReference type="EMBL" id="CAJGYO010000010">
    <property type="protein sequence ID" value="CAD6258365.1"/>
    <property type="molecule type" value="Genomic_DNA"/>
</dbReference>
<gene>
    <name evidence="1" type="ORF">NCGR_LOCUS41840</name>
</gene>
<reference evidence="1" key="1">
    <citation type="submission" date="2020-10" db="EMBL/GenBank/DDBJ databases">
        <authorList>
            <person name="Han B."/>
            <person name="Lu T."/>
            <person name="Zhao Q."/>
            <person name="Huang X."/>
            <person name="Zhao Y."/>
        </authorList>
    </citation>
    <scope>NUCLEOTIDE SEQUENCE</scope>
</reference>
<organism evidence="1 2">
    <name type="scientific">Miscanthus lutarioriparius</name>
    <dbReference type="NCBI Taxonomy" id="422564"/>
    <lineage>
        <taxon>Eukaryota</taxon>
        <taxon>Viridiplantae</taxon>
        <taxon>Streptophyta</taxon>
        <taxon>Embryophyta</taxon>
        <taxon>Tracheophyta</taxon>
        <taxon>Spermatophyta</taxon>
        <taxon>Magnoliopsida</taxon>
        <taxon>Liliopsida</taxon>
        <taxon>Poales</taxon>
        <taxon>Poaceae</taxon>
        <taxon>PACMAD clade</taxon>
        <taxon>Panicoideae</taxon>
        <taxon>Andropogonodae</taxon>
        <taxon>Andropogoneae</taxon>
        <taxon>Saccharinae</taxon>
        <taxon>Miscanthus</taxon>
    </lineage>
</organism>
<evidence type="ECO:0000313" key="1">
    <source>
        <dbReference type="EMBL" id="CAD6258365.1"/>
    </source>
</evidence>
<dbReference type="Proteomes" id="UP000604825">
    <property type="component" value="Unassembled WGS sequence"/>
</dbReference>
<name>A0A811QQC6_9POAL</name>
<dbReference type="OrthoDB" id="10645286at2759"/>
<evidence type="ECO:0000313" key="2">
    <source>
        <dbReference type="Proteomes" id="UP000604825"/>
    </source>
</evidence>
<proteinExistence type="predicted"/>
<sequence>MTFACSAPPRYLLLLVCGAATYYSFPSLGDALQKRLSFQPSRYAPLPEDLHGTHDVHSCVLLQPDSLPDPGRRGRARFAERGRAQAARVPQRDRAHFAEIVGLQQVLDVDAKRKAVISAGSDTCLGAQGTWPHAAELRIHPFRRSRSMAFVHSAPEQRAVGACHECDVFQKYIIPSPKMCTKQMQKLWITMHEEAVNKEAAAGDVVDLPTLLVAGEATSSPSLSMGIVLRRVRSSVFMGQRLSIIWTAACALN</sequence>
<protein>
    <submittedName>
        <fullName evidence="1">Uncharacterized protein</fullName>
    </submittedName>
</protein>
<accession>A0A811QQC6</accession>
<dbReference type="AlphaFoldDB" id="A0A811QQC6"/>
<keyword evidence="2" id="KW-1185">Reference proteome</keyword>
<comment type="caution">
    <text evidence="1">The sequence shown here is derived from an EMBL/GenBank/DDBJ whole genome shotgun (WGS) entry which is preliminary data.</text>
</comment>